<dbReference type="EMBL" id="JAPZBU010000011">
    <property type="protein sequence ID" value="KAJ5378633.1"/>
    <property type="molecule type" value="Genomic_DNA"/>
</dbReference>
<dbReference type="RefSeq" id="XP_056482419.1">
    <property type="nucleotide sequence ID" value="XM_056636389.1"/>
</dbReference>
<accession>A0A9W9SHD8</accession>
<reference evidence="1" key="1">
    <citation type="submission" date="2022-12" db="EMBL/GenBank/DDBJ databases">
        <authorList>
            <person name="Petersen C."/>
        </authorList>
    </citation>
    <scope>NUCLEOTIDE SEQUENCE</scope>
    <source>
        <strain evidence="1">IBT 29677</strain>
    </source>
</reference>
<organism evidence="1 2">
    <name type="scientific">Penicillium cosmopolitanum</name>
    <dbReference type="NCBI Taxonomy" id="1131564"/>
    <lineage>
        <taxon>Eukaryota</taxon>
        <taxon>Fungi</taxon>
        <taxon>Dikarya</taxon>
        <taxon>Ascomycota</taxon>
        <taxon>Pezizomycotina</taxon>
        <taxon>Eurotiomycetes</taxon>
        <taxon>Eurotiomycetidae</taxon>
        <taxon>Eurotiales</taxon>
        <taxon>Aspergillaceae</taxon>
        <taxon>Penicillium</taxon>
    </lineage>
</organism>
<name>A0A9W9SHD8_9EURO</name>
<dbReference type="AlphaFoldDB" id="A0A9W9SHD8"/>
<protein>
    <submittedName>
        <fullName evidence="1">Uncharacterized protein</fullName>
    </submittedName>
</protein>
<gene>
    <name evidence="1" type="ORF">N7509_011752</name>
</gene>
<sequence>MDGNSIGGAWASKICTSCPILLDRKSWKEADAYPPPLSLSYPVLPPLANLTFHSLRVEDTPLDTTTTPMADDHLLLGINLPV</sequence>
<evidence type="ECO:0000313" key="1">
    <source>
        <dbReference type="EMBL" id="KAJ5378633.1"/>
    </source>
</evidence>
<comment type="caution">
    <text evidence="1">The sequence shown here is derived from an EMBL/GenBank/DDBJ whole genome shotgun (WGS) entry which is preliminary data.</text>
</comment>
<dbReference type="Proteomes" id="UP001147747">
    <property type="component" value="Unassembled WGS sequence"/>
</dbReference>
<dbReference type="GeneID" id="81375369"/>
<reference evidence="1" key="2">
    <citation type="journal article" date="2023" name="IMA Fungus">
        <title>Comparative genomic study of the Penicillium genus elucidates a diverse pangenome and 15 lateral gene transfer events.</title>
        <authorList>
            <person name="Petersen C."/>
            <person name="Sorensen T."/>
            <person name="Nielsen M.R."/>
            <person name="Sondergaard T.E."/>
            <person name="Sorensen J.L."/>
            <person name="Fitzpatrick D.A."/>
            <person name="Frisvad J.C."/>
            <person name="Nielsen K.L."/>
        </authorList>
    </citation>
    <scope>NUCLEOTIDE SEQUENCE</scope>
    <source>
        <strain evidence="1">IBT 29677</strain>
    </source>
</reference>
<evidence type="ECO:0000313" key="2">
    <source>
        <dbReference type="Proteomes" id="UP001147747"/>
    </source>
</evidence>
<proteinExistence type="predicted"/>
<keyword evidence="2" id="KW-1185">Reference proteome</keyword>